<feature type="transmembrane region" description="Helical" evidence="7">
    <location>
        <begin position="102"/>
        <end position="121"/>
    </location>
</feature>
<keyword evidence="2" id="KW-1003">Cell membrane</keyword>
<sequence length="434" mass="44658">MSPPPGNASRGVLRTVLVAEVLSMSGSQLSAVAMPWFVLESTGSAADMGVVMAAQMIAVALFGVLGAPLSGRLGPRRVLVASDYSRALLVALVPLLHQAGLLPLPVVMLLLFAIGSFFAPYTASQQALLPFLAGEDEKLLSQANASLQGATRLAILIAPPVSGLLVSWLGAPTVLLLDAGTYLVSALILGLRVPRGLAPPVPTARRNTRAAVQVLRRDRLLSCWTIGQVLTETAWQALFVLLPVLAREQYGGTATLAGLLLGAFGGGALTGTLLVGRALRRLSPTRLSVFGRIGQTVAFFALLLSLNAPGLAAVLFTAGLLNGLSNGPIAAVRTARIPAPLRSTALTLIAAFGLTGGSVGLVSSGAAAESLSSRTVFTLLALCQVLAAVCFVLGARRPRRGTAAHTPRGSVPPVPVPPRPGPDRRPPLPDSPDA</sequence>
<keyword evidence="10" id="KW-1185">Reference proteome</keyword>
<feature type="region of interest" description="Disordered" evidence="6">
    <location>
        <begin position="400"/>
        <end position="434"/>
    </location>
</feature>
<accession>A0ABZ1KY50</accession>
<dbReference type="PANTHER" id="PTHR23513">
    <property type="entry name" value="INTEGRAL MEMBRANE EFFLUX PROTEIN-RELATED"/>
    <property type="match status" value="1"/>
</dbReference>
<feature type="domain" description="Major facilitator superfamily (MFS) profile" evidence="8">
    <location>
        <begin position="12"/>
        <end position="399"/>
    </location>
</feature>
<feature type="transmembrane region" description="Helical" evidence="7">
    <location>
        <begin position="219"/>
        <end position="242"/>
    </location>
</feature>
<feature type="transmembrane region" description="Helical" evidence="7">
    <location>
        <begin position="287"/>
        <end position="306"/>
    </location>
</feature>
<dbReference type="PROSITE" id="PS50850">
    <property type="entry name" value="MFS"/>
    <property type="match status" value="1"/>
</dbReference>
<evidence type="ECO:0000313" key="9">
    <source>
        <dbReference type="EMBL" id="WTQ85420.1"/>
    </source>
</evidence>
<dbReference type="InterPro" id="IPR020846">
    <property type="entry name" value="MFS_dom"/>
</dbReference>
<evidence type="ECO:0000256" key="1">
    <source>
        <dbReference type="ARBA" id="ARBA00004651"/>
    </source>
</evidence>
<feature type="transmembrane region" description="Helical" evidence="7">
    <location>
        <begin position="179"/>
        <end position="198"/>
    </location>
</feature>
<dbReference type="GeneID" id="97286015"/>
<dbReference type="Gene3D" id="1.20.1250.20">
    <property type="entry name" value="MFS general substrate transporter like domains"/>
    <property type="match status" value="1"/>
</dbReference>
<evidence type="ECO:0000259" key="8">
    <source>
        <dbReference type="PROSITE" id="PS50850"/>
    </source>
</evidence>
<organism evidence="9 10">
    <name type="scientific">Streptomyces achromogenes</name>
    <dbReference type="NCBI Taxonomy" id="67255"/>
    <lineage>
        <taxon>Bacteria</taxon>
        <taxon>Bacillati</taxon>
        <taxon>Actinomycetota</taxon>
        <taxon>Actinomycetes</taxon>
        <taxon>Kitasatosporales</taxon>
        <taxon>Streptomycetaceae</taxon>
        <taxon>Streptomyces</taxon>
    </lineage>
</organism>
<protein>
    <submittedName>
        <fullName evidence="9">MFS transporter</fullName>
    </submittedName>
</protein>
<feature type="transmembrane region" description="Helical" evidence="7">
    <location>
        <begin position="312"/>
        <end position="332"/>
    </location>
</feature>
<evidence type="ECO:0000313" key="10">
    <source>
        <dbReference type="Proteomes" id="UP001622557"/>
    </source>
</evidence>
<dbReference type="Proteomes" id="UP001622557">
    <property type="component" value="Chromosome"/>
</dbReference>
<dbReference type="InterPro" id="IPR011701">
    <property type="entry name" value="MFS"/>
</dbReference>
<comment type="subcellular location">
    <subcellularLocation>
        <location evidence="1">Cell membrane</location>
        <topology evidence="1">Multi-pass membrane protein</topology>
    </subcellularLocation>
</comment>
<dbReference type="CDD" id="cd06173">
    <property type="entry name" value="MFS_MefA_like"/>
    <property type="match status" value="1"/>
</dbReference>
<proteinExistence type="predicted"/>
<feature type="transmembrane region" description="Helical" evidence="7">
    <location>
        <begin position="12"/>
        <end position="38"/>
    </location>
</feature>
<feature type="transmembrane region" description="Helical" evidence="7">
    <location>
        <begin position="254"/>
        <end position="275"/>
    </location>
</feature>
<feature type="transmembrane region" description="Helical" evidence="7">
    <location>
        <begin position="50"/>
        <end position="71"/>
    </location>
</feature>
<reference evidence="9 10" key="1">
    <citation type="submission" date="2022-10" db="EMBL/GenBank/DDBJ databases">
        <title>The complete genomes of actinobacterial strains from the NBC collection.</title>
        <authorList>
            <person name="Joergensen T.S."/>
            <person name="Alvarez Arevalo M."/>
            <person name="Sterndorff E.B."/>
            <person name="Faurdal D."/>
            <person name="Vuksanovic O."/>
            <person name="Mourched A.-S."/>
            <person name="Charusanti P."/>
            <person name="Shaw S."/>
            <person name="Blin K."/>
            <person name="Weber T."/>
        </authorList>
    </citation>
    <scope>NUCLEOTIDE SEQUENCE [LARGE SCALE GENOMIC DNA]</scope>
    <source>
        <strain evidence="9 10">NBC_00156</strain>
    </source>
</reference>
<name>A0ABZ1KY50_STRAH</name>
<dbReference type="PANTHER" id="PTHR23513:SF6">
    <property type="entry name" value="MAJOR FACILITATOR SUPERFAMILY ASSOCIATED DOMAIN-CONTAINING PROTEIN"/>
    <property type="match status" value="1"/>
</dbReference>
<keyword evidence="3 7" id="KW-0812">Transmembrane</keyword>
<evidence type="ECO:0000256" key="5">
    <source>
        <dbReference type="ARBA" id="ARBA00023136"/>
    </source>
</evidence>
<evidence type="ECO:0000256" key="3">
    <source>
        <dbReference type="ARBA" id="ARBA00022692"/>
    </source>
</evidence>
<gene>
    <name evidence="9" type="ORF">OG350_36270</name>
</gene>
<dbReference type="Pfam" id="PF07690">
    <property type="entry name" value="MFS_1"/>
    <property type="match status" value="1"/>
</dbReference>
<dbReference type="InterPro" id="IPR036259">
    <property type="entry name" value="MFS_trans_sf"/>
</dbReference>
<evidence type="ECO:0000256" key="6">
    <source>
        <dbReference type="SAM" id="MobiDB-lite"/>
    </source>
</evidence>
<dbReference type="RefSeq" id="WP_405453960.1">
    <property type="nucleotide sequence ID" value="NZ_CP108164.1"/>
</dbReference>
<feature type="transmembrane region" description="Helical" evidence="7">
    <location>
        <begin position="344"/>
        <end position="363"/>
    </location>
</feature>
<keyword evidence="5 7" id="KW-0472">Membrane</keyword>
<dbReference type="SUPFAM" id="SSF103473">
    <property type="entry name" value="MFS general substrate transporter"/>
    <property type="match status" value="1"/>
</dbReference>
<evidence type="ECO:0000256" key="7">
    <source>
        <dbReference type="SAM" id="Phobius"/>
    </source>
</evidence>
<feature type="transmembrane region" description="Helical" evidence="7">
    <location>
        <begin position="375"/>
        <end position="395"/>
    </location>
</feature>
<dbReference type="EMBL" id="CP108164">
    <property type="protein sequence ID" value="WTQ85420.1"/>
    <property type="molecule type" value="Genomic_DNA"/>
</dbReference>
<feature type="compositionally biased region" description="Pro residues" evidence="6">
    <location>
        <begin position="410"/>
        <end position="420"/>
    </location>
</feature>
<evidence type="ECO:0000256" key="2">
    <source>
        <dbReference type="ARBA" id="ARBA00022475"/>
    </source>
</evidence>
<keyword evidence="4 7" id="KW-1133">Transmembrane helix</keyword>
<evidence type="ECO:0000256" key="4">
    <source>
        <dbReference type="ARBA" id="ARBA00022989"/>
    </source>
</evidence>